<comment type="caution">
    <text evidence="1">The sequence shown here is derived from an EMBL/GenBank/DDBJ whole genome shotgun (WGS) entry which is preliminary data.</text>
</comment>
<evidence type="ECO:0000313" key="2">
    <source>
        <dbReference type="Proteomes" id="UP000193467"/>
    </source>
</evidence>
<name>A0A1Y2FG83_9BASI</name>
<reference evidence="1 2" key="1">
    <citation type="submission" date="2016-07" db="EMBL/GenBank/DDBJ databases">
        <title>Pervasive Adenine N6-methylation of Active Genes in Fungi.</title>
        <authorList>
            <consortium name="DOE Joint Genome Institute"/>
            <person name="Mondo S.J."/>
            <person name="Dannebaum R.O."/>
            <person name="Kuo R.C."/>
            <person name="Labutti K."/>
            <person name="Haridas S."/>
            <person name="Kuo A."/>
            <person name="Salamov A."/>
            <person name="Ahrendt S.R."/>
            <person name="Lipzen A."/>
            <person name="Sullivan W."/>
            <person name="Andreopoulos W.B."/>
            <person name="Clum A."/>
            <person name="Lindquist E."/>
            <person name="Daum C."/>
            <person name="Ramamoorthy G.K."/>
            <person name="Gryganskyi A."/>
            <person name="Culley D."/>
            <person name="Magnuson J.K."/>
            <person name="James T.Y."/>
            <person name="O'Malley M.A."/>
            <person name="Stajich J.E."/>
            <person name="Spatafora J.W."/>
            <person name="Visel A."/>
            <person name="Grigoriev I.V."/>
        </authorList>
    </citation>
    <scope>NUCLEOTIDE SEQUENCE [LARGE SCALE GENOMIC DNA]</scope>
    <source>
        <strain evidence="1 2">62-1032</strain>
    </source>
</reference>
<dbReference type="InParanoid" id="A0A1Y2FG83"/>
<gene>
    <name evidence="1" type="ORF">BCR35DRAFT_78749</name>
</gene>
<keyword evidence="2" id="KW-1185">Reference proteome</keyword>
<dbReference type="InterPro" id="IPR027443">
    <property type="entry name" value="IPNS-like_sf"/>
</dbReference>
<protein>
    <recommendedName>
        <fullName evidence="3">Phytanoyl-CoA dioxygenase</fullName>
    </recommendedName>
</protein>
<evidence type="ECO:0008006" key="3">
    <source>
        <dbReference type="Google" id="ProtNLM"/>
    </source>
</evidence>
<proteinExistence type="predicted"/>
<dbReference type="AlphaFoldDB" id="A0A1Y2FG83"/>
<sequence length="331" mass="37867">MPGLTTAPKEQKPIAPHAYADVLSKGPFKDELRRELSTKGYYVVKGAIPQERALQYRQRAFQWLENFKMGFDRNDESTWNADSMPPAFKGGMFSSRVYHEQWVWDVRSEQGVIDAFAKVWGTDKLTTSFDGAAIMLHHRKDLPHPSAADKWEHMDQSPNRTGFFCAQGIVNLNFNGPEDGGLLVLEGSSLLIEEYFATFPEEKANGNSWGPEDWYGFTDKQQEWFFARGCKWAKVCAEPGDLILWDSRGMHYNRRPSGDRDRVCTYVCMAPADLLNAKDKATKQELFRTFGATTHNPFENIFVREKEEGELQDPVKPNDTILRLAAMKDYE</sequence>
<dbReference type="Gene3D" id="2.60.120.330">
    <property type="entry name" value="B-lactam Antibiotic, Isopenicillin N Synthase, Chain"/>
    <property type="match status" value="2"/>
</dbReference>
<dbReference type="SUPFAM" id="SSF51197">
    <property type="entry name" value="Clavaminate synthase-like"/>
    <property type="match status" value="1"/>
</dbReference>
<organism evidence="1 2">
    <name type="scientific">Leucosporidium creatinivorum</name>
    <dbReference type="NCBI Taxonomy" id="106004"/>
    <lineage>
        <taxon>Eukaryota</taxon>
        <taxon>Fungi</taxon>
        <taxon>Dikarya</taxon>
        <taxon>Basidiomycota</taxon>
        <taxon>Pucciniomycotina</taxon>
        <taxon>Microbotryomycetes</taxon>
        <taxon>Leucosporidiales</taxon>
        <taxon>Leucosporidium</taxon>
    </lineage>
</organism>
<dbReference type="PANTHER" id="PTHR31630:SF6">
    <property type="entry name" value="PHYTANOYL-COA DIOXYGENASE-RELATED"/>
    <property type="match status" value="1"/>
</dbReference>
<accession>A0A1Y2FG83</accession>
<evidence type="ECO:0000313" key="1">
    <source>
        <dbReference type="EMBL" id="ORY82923.1"/>
    </source>
</evidence>
<dbReference type="Proteomes" id="UP000193467">
    <property type="component" value="Unassembled WGS sequence"/>
</dbReference>
<dbReference type="PANTHER" id="PTHR31630">
    <property type="entry name" value="PHYTANOYL-COA DIOXYGENASE-RELATED-RELATED"/>
    <property type="match status" value="1"/>
</dbReference>
<dbReference type="OrthoDB" id="445007at2759"/>
<dbReference type="EMBL" id="MCGR01000020">
    <property type="protein sequence ID" value="ORY82923.1"/>
    <property type="molecule type" value="Genomic_DNA"/>
</dbReference>